<accession>A0ABW0MG81</accession>
<evidence type="ECO:0000256" key="1">
    <source>
        <dbReference type="ARBA" id="ARBA00001954"/>
    </source>
</evidence>
<dbReference type="Proteomes" id="UP001596045">
    <property type="component" value="Unassembled WGS sequence"/>
</dbReference>
<sequence>MNTKLSIADFQYQMEVSGYVIFEQVVPTHLLEQARIDIPKRQEICRLWQQKNGLEAGMEGAAHHIVGGGDSLEAFLYGFYLDEYIRAYFGGEYILNSYGALNNLPYSSDAYKHGQRFHRDVRTYSKDFRLMLNMLVMVDDFTVKNGATKVVPGSHRVQQRPDDAYLEAHAVRATGWAGSVVLFDSNLWHSAAPNTTRQSRMALTLTFTRPFFKQQMDYPRMLGEDYPKNEQMRQLLGYNARVPNGYDEWYQTPEKRMYKPGQG</sequence>
<dbReference type="Gene3D" id="2.60.120.620">
    <property type="entry name" value="q2cbj1_9rhob like domain"/>
    <property type="match status" value="1"/>
</dbReference>
<dbReference type="PANTHER" id="PTHR20883:SF48">
    <property type="entry name" value="ECTOINE DIOXYGENASE"/>
    <property type="match status" value="1"/>
</dbReference>
<comment type="caution">
    <text evidence="2">The sequence shown here is derived from an EMBL/GenBank/DDBJ whole genome shotgun (WGS) entry which is preliminary data.</text>
</comment>
<comment type="cofactor">
    <cofactor evidence="1">
        <name>Fe(2+)</name>
        <dbReference type="ChEBI" id="CHEBI:29033"/>
    </cofactor>
</comment>
<dbReference type="PANTHER" id="PTHR20883">
    <property type="entry name" value="PHYTANOYL-COA DIOXYGENASE DOMAIN CONTAINING 1"/>
    <property type="match status" value="1"/>
</dbReference>
<evidence type="ECO:0000313" key="2">
    <source>
        <dbReference type="EMBL" id="MFC5475987.1"/>
    </source>
</evidence>
<name>A0ABW0MG81_9BURK</name>
<organism evidence="2 3">
    <name type="scientific">Paraherbaspirillum soli</name>
    <dbReference type="NCBI Taxonomy" id="631222"/>
    <lineage>
        <taxon>Bacteria</taxon>
        <taxon>Pseudomonadati</taxon>
        <taxon>Pseudomonadota</taxon>
        <taxon>Betaproteobacteria</taxon>
        <taxon>Burkholderiales</taxon>
        <taxon>Oxalobacteraceae</taxon>
        <taxon>Paraherbaspirillum</taxon>
    </lineage>
</organism>
<proteinExistence type="predicted"/>
<keyword evidence="2" id="KW-0560">Oxidoreductase</keyword>
<reference evidence="3" key="1">
    <citation type="journal article" date="2019" name="Int. J. Syst. Evol. Microbiol.">
        <title>The Global Catalogue of Microorganisms (GCM) 10K type strain sequencing project: providing services to taxonomists for standard genome sequencing and annotation.</title>
        <authorList>
            <consortium name="The Broad Institute Genomics Platform"/>
            <consortium name="The Broad Institute Genome Sequencing Center for Infectious Disease"/>
            <person name="Wu L."/>
            <person name="Ma J."/>
        </authorList>
    </citation>
    <scope>NUCLEOTIDE SEQUENCE [LARGE SCALE GENOMIC DNA]</scope>
    <source>
        <strain evidence="3">JCM 17066</strain>
    </source>
</reference>
<evidence type="ECO:0000313" key="3">
    <source>
        <dbReference type="Proteomes" id="UP001596045"/>
    </source>
</evidence>
<dbReference type="EMBL" id="JBHSMT010000029">
    <property type="protein sequence ID" value="MFC5475987.1"/>
    <property type="molecule type" value="Genomic_DNA"/>
</dbReference>
<keyword evidence="2" id="KW-0223">Dioxygenase</keyword>
<dbReference type="SUPFAM" id="SSF51197">
    <property type="entry name" value="Clavaminate synthase-like"/>
    <property type="match status" value="1"/>
</dbReference>
<dbReference type="RefSeq" id="WP_378999766.1">
    <property type="nucleotide sequence ID" value="NZ_JBHSMT010000029.1"/>
</dbReference>
<keyword evidence="3" id="KW-1185">Reference proteome</keyword>
<dbReference type="Pfam" id="PF05721">
    <property type="entry name" value="PhyH"/>
    <property type="match status" value="1"/>
</dbReference>
<gene>
    <name evidence="2" type="ORF">ACFPM8_18660</name>
</gene>
<protein>
    <submittedName>
        <fullName evidence="2">Phytanoyl-CoA dioxygenase family protein</fullName>
    </submittedName>
</protein>
<dbReference type="GO" id="GO:0051213">
    <property type="term" value="F:dioxygenase activity"/>
    <property type="evidence" value="ECO:0007669"/>
    <property type="project" value="UniProtKB-KW"/>
</dbReference>
<dbReference type="InterPro" id="IPR008775">
    <property type="entry name" value="Phytyl_CoA_dOase-like"/>
</dbReference>